<dbReference type="GO" id="GO:0098797">
    <property type="term" value="C:plasma membrane protein complex"/>
    <property type="evidence" value="ECO:0007669"/>
    <property type="project" value="TreeGrafter"/>
</dbReference>
<evidence type="ECO:0000256" key="1">
    <source>
        <dbReference type="ARBA" id="ARBA00004651"/>
    </source>
</evidence>
<proteinExistence type="inferred from homology"/>
<reference evidence="10 11" key="1">
    <citation type="submission" date="2018-12" db="EMBL/GenBank/DDBJ databases">
        <authorList>
            <person name="Yu L."/>
        </authorList>
    </citation>
    <scope>NUCLEOTIDE SEQUENCE [LARGE SCALE GENOMIC DNA]</scope>
    <source>
        <strain evidence="10 11">11S</strain>
    </source>
</reference>
<feature type="transmembrane region" description="Helical" evidence="7">
    <location>
        <begin position="752"/>
        <end position="770"/>
    </location>
</feature>
<dbReference type="Pfam" id="PF12704">
    <property type="entry name" value="MacB_PCD"/>
    <property type="match status" value="1"/>
</dbReference>
<keyword evidence="3" id="KW-1003">Cell membrane</keyword>
<organism evidence="10 11">
    <name type="scientific">Halomonas nitroreducens</name>
    <dbReference type="NCBI Taxonomy" id="447425"/>
    <lineage>
        <taxon>Bacteria</taxon>
        <taxon>Pseudomonadati</taxon>
        <taxon>Pseudomonadota</taxon>
        <taxon>Gammaproteobacteria</taxon>
        <taxon>Oceanospirillales</taxon>
        <taxon>Halomonadaceae</taxon>
        <taxon>Halomonas</taxon>
    </lineage>
</organism>
<keyword evidence="6 7" id="KW-0472">Membrane</keyword>
<keyword evidence="4 7" id="KW-0812">Transmembrane</keyword>
<dbReference type="InterPro" id="IPR051447">
    <property type="entry name" value="Lipoprotein-release_system"/>
</dbReference>
<dbReference type="AlphaFoldDB" id="A0A3S0K3E9"/>
<sequence length="787" mass="85120">MSALDRKLLRGLWRLRAQVLAIALVITSGTALLVMALTTIEALEDTTHAYYERSRFADVFAQAKRAPDALAREIAALPGVRLVETGISEGAILDMPGLAEPVTARLLSLPEAGPEVLNVLTLRAGRRPAANRSDEVVVGEAFAEAHGLAPGDTFVAVMRGRQRTLQVVGIALSPEYVYVIAPGALMPDDTRYGILWLNRAALEAAYDMQGAFNSVALTLETGTRAEEAILRLDGLLAPYGGTGAIARADQVSNWFLQNEIAMQRNMSRIMPSIFLAVAAFLTHMVMARLIATERHEIGLLKAFGYTDLAIGIHYAKLVLVIAALGVSLGAVLGGLLGHWNTRLYADFFRFPFLLYQPGPASFVIAAGVSLAAALAGSLSAVRQAIALPPAAAMLPPSPPVYERTRLSRSAMARWIDEPTRMIVRRLLRWPLRALMASLGLAMSVAVLITALQWLDAIDSMVESVFIGGQHQDATLSFYEVTPWSSIEAVEDLPGVLAAEPFRGVAARLSHGLHHKRQGLSGVPTDATLSPVIDSQGQRVSVAEDGLLLSRTLAERLDAGVGDRVTVEVLEGRRPTLRLPVVRLFETHLGTPAYLNLAALNRHLGDGRVVGGMHIAVDPARQAELLARLKTLPDVSAIQFRQAAIDTFYETLGQFLYIFVGFFIAFATTLSAGVTYNAIRIALSERARELATLRVLGFSRWEISYLLLGEIGLLTWLAIPLGCMIGFGLAWYLTAAFATELFRVPLVINNATYAKASLIALAAAVTCAAIVRRRLDHLDLIAVLKTRE</sequence>
<accession>A0A3S0K3E9</accession>
<feature type="domain" description="MacB-like periplasmic core" evidence="9">
    <location>
        <begin position="23"/>
        <end position="229"/>
    </location>
</feature>
<dbReference type="PANTHER" id="PTHR30489:SF0">
    <property type="entry name" value="LIPOPROTEIN-RELEASING SYSTEM TRANSMEMBRANE PROTEIN LOLE"/>
    <property type="match status" value="1"/>
</dbReference>
<gene>
    <name evidence="10" type="ORF">EKG36_09955</name>
</gene>
<comment type="caution">
    <text evidence="10">The sequence shown here is derived from an EMBL/GenBank/DDBJ whole genome shotgun (WGS) entry which is preliminary data.</text>
</comment>
<feature type="transmembrane region" description="Helical" evidence="7">
    <location>
        <begin position="654"/>
        <end position="682"/>
    </location>
</feature>
<evidence type="ECO:0000256" key="7">
    <source>
        <dbReference type="SAM" id="Phobius"/>
    </source>
</evidence>
<evidence type="ECO:0000256" key="2">
    <source>
        <dbReference type="ARBA" id="ARBA00005236"/>
    </source>
</evidence>
<feature type="transmembrane region" description="Helical" evidence="7">
    <location>
        <begin position="429"/>
        <end position="454"/>
    </location>
</feature>
<evidence type="ECO:0000313" key="10">
    <source>
        <dbReference type="EMBL" id="RTR03871.1"/>
    </source>
</evidence>
<comment type="subcellular location">
    <subcellularLocation>
        <location evidence="1">Cell membrane</location>
        <topology evidence="1">Multi-pass membrane protein</topology>
    </subcellularLocation>
</comment>
<keyword evidence="11" id="KW-1185">Reference proteome</keyword>
<comment type="similarity">
    <text evidence="2">Belongs to the ABC-4 integral membrane protein family. LolC/E subfamily.</text>
</comment>
<evidence type="ECO:0000259" key="9">
    <source>
        <dbReference type="Pfam" id="PF12704"/>
    </source>
</evidence>
<feature type="transmembrane region" description="Helical" evidence="7">
    <location>
        <begin position="269"/>
        <end position="291"/>
    </location>
</feature>
<dbReference type="EMBL" id="RXNS01000008">
    <property type="protein sequence ID" value="RTR03871.1"/>
    <property type="molecule type" value="Genomic_DNA"/>
</dbReference>
<feature type="domain" description="ABC3 transporter permease C-terminal" evidence="8">
    <location>
        <begin position="661"/>
        <end position="773"/>
    </location>
</feature>
<dbReference type="GO" id="GO:0044874">
    <property type="term" value="P:lipoprotein localization to outer membrane"/>
    <property type="evidence" value="ECO:0007669"/>
    <property type="project" value="TreeGrafter"/>
</dbReference>
<evidence type="ECO:0000256" key="6">
    <source>
        <dbReference type="ARBA" id="ARBA00023136"/>
    </source>
</evidence>
<dbReference type="OrthoDB" id="5137249at2"/>
<dbReference type="Proteomes" id="UP000267400">
    <property type="component" value="Unassembled WGS sequence"/>
</dbReference>
<feature type="domain" description="ABC3 transporter permease C-terminal" evidence="8">
    <location>
        <begin position="269"/>
        <end position="389"/>
    </location>
</feature>
<evidence type="ECO:0000256" key="4">
    <source>
        <dbReference type="ARBA" id="ARBA00022692"/>
    </source>
</evidence>
<feature type="transmembrane region" description="Helical" evidence="7">
    <location>
        <begin position="359"/>
        <end position="381"/>
    </location>
</feature>
<evidence type="ECO:0000259" key="8">
    <source>
        <dbReference type="Pfam" id="PF02687"/>
    </source>
</evidence>
<dbReference type="InterPro" id="IPR025857">
    <property type="entry name" value="MacB_PCD"/>
</dbReference>
<dbReference type="Pfam" id="PF02687">
    <property type="entry name" value="FtsX"/>
    <property type="match status" value="2"/>
</dbReference>
<protein>
    <submittedName>
        <fullName evidence="10">FtsX-like permease family protein</fullName>
    </submittedName>
</protein>
<dbReference type="InterPro" id="IPR003838">
    <property type="entry name" value="ABC3_permease_C"/>
</dbReference>
<evidence type="ECO:0000256" key="3">
    <source>
        <dbReference type="ARBA" id="ARBA00022475"/>
    </source>
</evidence>
<feature type="transmembrane region" description="Helical" evidence="7">
    <location>
        <begin position="703"/>
        <end position="732"/>
    </location>
</feature>
<dbReference type="PANTHER" id="PTHR30489">
    <property type="entry name" value="LIPOPROTEIN-RELEASING SYSTEM TRANSMEMBRANE PROTEIN LOLE"/>
    <property type="match status" value="1"/>
</dbReference>
<evidence type="ECO:0000313" key="11">
    <source>
        <dbReference type="Proteomes" id="UP000267400"/>
    </source>
</evidence>
<dbReference type="RefSeq" id="WP_126483609.1">
    <property type="nucleotide sequence ID" value="NZ_RXNS01000008.1"/>
</dbReference>
<feature type="transmembrane region" description="Helical" evidence="7">
    <location>
        <begin position="317"/>
        <end position="339"/>
    </location>
</feature>
<keyword evidence="5 7" id="KW-1133">Transmembrane helix</keyword>
<name>A0A3S0K3E9_9GAMM</name>
<evidence type="ECO:0000256" key="5">
    <source>
        <dbReference type="ARBA" id="ARBA00022989"/>
    </source>
</evidence>